<evidence type="ECO:0000313" key="3">
    <source>
        <dbReference type="Proteomes" id="UP001314169"/>
    </source>
</evidence>
<evidence type="ECO:0000256" key="1">
    <source>
        <dbReference type="SAM" id="MobiDB-lite"/>
    </source>
</evidence>
<accession>A0ABN9ZCB8</accession>
<dbReference type="Proteomes" id="UP001314169">
    <property type="component" value="Chromosome 13"/>
</dbReference>
<evidence type="ECO:0000313" key="2">
    <source>
        <dbReference type="EMBL" id="CAK6435794.1"/>
    </source>
</evidence>
<protein>
    <submittedName>
        <fullName evidence="2">Uncharacterized protein</fullName>
    </submittedName>
</protein>
<keyword evidence="3" id="KW-1185">Reference proteome</keyword>
<reference evidence="2" key="1">
    <citation type="submission" date="2023-12" db="EMBL/GenBank/DDBJ databases">
        <authorList>
            <person name="Brown T."/>
        </authorList>
    </citation>
    <scope>NUCLEOTIDE SEQUENCE</scope>
</reference>
<sequence>MRAPPEVPQSRRGRKGRASSGRPRPLAAVTAPARAPPPPPPRCQAASPSHRVGAAAARAPHLPGPRCSRRGERGSRNLLSASGGRPCTGGQPATAEARCAPRPRAAALGRDRRSPYLSPRAGVRLQRPRLRRLPPGRRFPAARANHNTERAGGRQRGGAGPSCACAGRASL</sequence>
<feature type="region of interest" description="Disordered" evidence="1">
    <location>
        <begin position="1"/>
        <end position="171"/>
    </location>
</feature>
<feature type="compositionally biased region" description="Low complexity" evidence="1">
    <location>
        <begin position="92"/>
        <end position="108"/>
    </location>
</feature>
<dbReference type="EMBL" id="OY882870">
    <property type="protein sequence ID" value="CAK6435794.1"/>
    <property type="molecule type" value="Genomic_DNA"/>
</dbReference>
<organism evidence="2 3">
    <name type="scientific">Pipistrellus nathusii</name>
    <name type="common">Nathusius' pipistrelle</name>
    <dbReference type="NCBI Taxonomy" id="59473"/>
    <lineage>
        <taxon>Eukaryota</taxon>
        <taxon>Metazoa</taxon>
        <taxon>Chordata</taxon>
        <taxon>Craniata</taxon>
        <taxon>Vertebrata</taxon>
        <taxon>Euteleostomi</taxon>
        <taxon>Mammalia</taxon>
        <taxon>Eutheria</taxon>
        <taxon>Laurasiatheria</taxon>
        <taxon>Chiroptera</taxon>
        <taxon>Yangochiroptera</taxon>
        <taxon>Vespertilionidae</taxon>
        <taxon>Pipistrellus</taxon>
    </lineage>
</organism>
<feature type="compositionally biased region" description="Basic residues" evidence="1">
    <location>
        <begin position="126"/>
        <end position="135"/>
    </location>
</feature>
<gene>
    <name evidence="2" type="ORF">MPIPNATIZW_LOCUS4100</name>
</gene>
<feature type="compositionally biased region" description="Low complexity" evidence="1">
    <location>
        <begin position="18"/>
        <end position="33"/>
    </location>
</feature>
<proteinExistence type="predicted"/>
<name>A0ABN9ZCB8_PIPNA</name>